<evidence type="ECO:0000259" key="3">
    <source>
        <dbReference type="PROSITE" id="PS50111"/>
    </source>
</evidence>
<dbReference type="PANTHER" id="PTHR32089">
    <property type="entry name" value="METHYL-ACCEPTING CHEMOTAXIS PROTEIN MCPB"/>
    <property type="match status" value="1"/>
</dbReference>
<dbReference type="Gene3D" id="1.10.287.950">
    <property type="entry name" value="Methyl-accepting chemotaxis protein"/>
    <property type="match status" value="1"/>
</dbReference>
<dbReference type="Gene3D" id="1.20.120.30">
    <property type="entry name" value="Aspartate receptor, ligand-binding domain"/>
    <property type="match status" value="1"/>
</dbReference>
<evidence type="ECO:0000313" key="5">
    <source>
        <dbReference type="Proteomes" id="UP001461341"/>
    </source>
</evidence>
<dbReference type="InterPro" id="IPR004089">
    <property type="entry name" value="MCPsignal_dom"/>
</dbReference>
<evidence type="ECO:0000256" key="2">
    <source>
        <dbReference type="PROSITE-ProRule" id="PRU00284"/>
    </source>
</evidence>
<sequence>MAKELSFEHCQEAATILDYVEALFRGERPREPRVVYPLHVKVLNAFKRLFENEARMSKGSRELLDAAASLSSFDVEMAHVAGVISELAEEINNISQSNLAVVEETIAGMDEVNRAISQISENLGRLVDETRALHKQNDESISLLQEVVSLKDALLQEAHIMNEKSQRLIDLVKEVEKIVDSVEEVAERTNLLALNAAIEAARAGDAGRGFAVVAQEIRKLADNTRKNLEGMRQFMQHIQDTAQESERSLQSTIGASEKISEKIELVQNTTEKTVEMFDRISGNVEEVNHFADEIRRSALEVNQAMESLGKDAEHLSQLTEKANDYARKVNSISKRASHIDDTISGIVAEMFEGLEKGLHRVTDEEIIERIEKARRAHGEWMKLLEEMVKTMQVYPLQVNSRKCAFGHFYYSVPLNRDAIVEEWREIETVHNRLHRLGEEVIEAIKRGDKISAESLYKETFDCSKELLKHLQAVEEKLKLASGVE</sequence>
<keyword evidence="1 2" id="KW-0807">Transducer</keyword>
<dbReference type="PANTHER" id="PTHR32089:SF112">
    <property type="entry name" value="LYSOZYME-LIKE PROTEIN-RELATED"/>
    <property type="match status" value="1"/>
</dbReference>
<dbReference type="InterPro" id="IPR025991">
    <property type="entry name" value="Chemoreceptor_zinc-bind_dom"/>
</dbReference>
<accession>A0ABZ2Y9Y9</accession>
<reference evidence="4 5" key="1">
    <citation type="submission" date="2023-03" db="EMBL/GenBank/DDBJ databases">
        <title>Novel Species.</title>
        <authorList>
            <person name="Ma S."/>
        </authorList>
    </citation>
    <scope>NUCLEOTIDE SEQUENCE [LARGE SCALE GENOMIC DNA]</scope>
    <source>
        <strain evidence="4 5">B11</strain>
    </source>
</reference>
<dbReference type="Pfam" id="PF13682">
    <property type="entry name" value="CZB"/>
    <property type="match status" value="1"/>
</dbReference>
<evidence type="ECO:0000256" key="1">
    <source>
        <dbReference type="ARBA" id="ARBA00023224"/>
    </source>
</evidence>
<dbReference type="Proteomes" id="UP001461341">
    <property type="component" value="Chromosome"/>
</dbReference>
<dbReference type="PROSITE" id="PS50111">
    <property type="entry name" value="CHEMOTAXIS_TRANSDUC_2"/>
    <property type="match status" value="1"/>
</dbReference>
<organism evidence="4 5">
    <name type="scientific">Thermatribacter velox</name>
    <dbReference type="NCBI Taxonomy" id="3039681"/>
    <lineage>
        <taxon>Bacteria</taxon>
        <taxon>Pseudomonadati</taxon>
        <taxon>Atribacterota</taxon>
        <taxon>Atribacteria</taxon>
        <taxon>Atribacterales</taxon>
        <taxon>Thermatribacteraceae</taxon>
        <taxon>Thermatribacter</taxon>
    </lineage>
</organism>
<gene>
    <name evidence="4" type="ORF">QBE54_09330</name>
</gene>
<name>A0ABZ2Y9Y9_9BACT</name>
<protein>
    <submittedName>
        <fullName evidence="4">Methyl-accepting chemotaxis protein</fullName>
    </submittedName>
</protein>
<dbReference type="SUPFAM" id="SSF58104">
    <property type="entry name" value="Methyl-accepting chemotaxis protein (MCP) signaling domain"/>
    <property type="match status" value="1"/>
</dbReference>
<dbReference type="EMBL" id="CP121689">
    <property type="protein sequence ID" value="WZL75777.1"/>
    <property type="molecule type" value="Genomic_DNA"/>
</dbReference>
<keyword evidence="5" id="KW-1185">Reference proteome</keyword>
<dbReference type="SMART" id="SM00283">
    <property type="entry name" value="MA"/>
    <property type="match status" value="1"/>
</dbReference>
<dbReference type="Pfam" id="PF00015">
    <property type="entry name" value="MCPsignal"/>
    <property type="match status" value="1"/>
</dbReference>
<dbReference type="RefSeq" id="WP_369017927.1">
    <property type="nucleotide sequence ID" value="NZ_CP121689.1"/>
</dbReference>
<evidence type="ECO:0000313" key="4">
    <source>
        <dbReference type="EMBL" id="WZL75777.1"/>
    </source>
</evidence>
<proteinExistence type="predicted"/>
<feature type="domain" description="Methyl-accepting transducer" evidence="3">
    <location>
        <begin position="73"/>
        <end position="309"/>
    </location>
</feature>